<gene>
    <name evidence="1" type="ORF">Back11_30710</name>
</gene>
<evidence type="ECO:0000313" key="2">
    <source>
        <dbReference type="Proteomes" id="UP000275368"/>
    </source>
</evidence>
<protein>
    <submittedName>
        <fullName evidence="1">Uncharacterized protein</fullName>
    </submittedName>
</protein>
<sequence>MRPAVRRNRYPLLRSDLGAAVGVEHVVLAYASASVNIGAKQVRGLKQM</sequence>
<dbReference type="EMBL" id="AP019308">
    <property type="protein sequence ID" value="BBH21726.1"/>
    <property type="molecule type" value="Genomic_DNA"/>
</dbReference>
<proteinExistence type="predicted"/>
<dbReference type="AlphaFoldDB" id="A0A3G9ITL3"/>
<accession>A0A3G9ITL3</accession>
<evidence type="ECO:0000313" key="1">
    <source>
        <dbReference type="EMBL" id="BBH21726.1"/>
    </source>
</evidence>
<dbReference type="KEGG" id="pbk:Back11_30710"/>
<organism evidence="1 2">
    <name type="scientific">Paenibacillus baekrokdamisoli</name>
    <dbReference type="NCBI Taxonomy" id="1712516"/>
    <lineage>
        <taxon>Bacteria</taxon>
        <taxon>Bacillati</taxon>
        <taxon>Bacillota</taxon>
        <taxon>Bacilli</taxon>
        <taxon>Bacillales</taxon>
        <taxon>Paenibacillaceae</taxon>
        <taxon>Paenibacillus</taxon>
    </lineage>
</organism>
<name>A0A3G9ITL3_9BACL</name>
<reference evidence="1 2" key="1">
    <citation type="submission" date="2018-11" db="EMBL/GenBank/DDBJ databases">
        <title>Complete genome sequence of Paenibacillus baekrokdamisoli strain KCTC 33723.</title>
        <authorList>
            <person name="Kang S.W."/>
            <person name="Lee K.C."/>
            <person name="Kim K.K."/>
            <person name="Kim J.S."/>
            <person name="Kim D.S."/>
            <person name="Ko S.H."/>
            <person name="Yang S.H."/>
            <person name="Lee J.S."/>
        </authorList>
    </citation>
    <scope>NUCLEOTIDE SEQUENCE [LARGE SCALE GENOMIC DNA]</scope>
    <source>
        <strain evidence="1 2">KCTC 33723</strain>
    </source>
</reference>
<keyword evidence="2" id="KW-1185">Reference proteome</keyword>
<dbReference type="Proteomes" id="UP000275368">
    <property type="component" value="Chromosome"/>
</dbReference>